<feature type="non-terminal residue" evidence="1">
    <location>
        <position position="1"/>
    </location>
</feature>
<reference evidence="2" key="1">
    <citation type="journal article" date="2020" name="Nat. Commun.">
        <title>Genome assembly of wild tea tree DASZ reveals pedigree and selection history of tea varieties.</title>
        <authorList>
            <person name="Zhang W."/>
            <person name="Zhang Y."/>
            <person name="Qiu H."/>
            <person name="Guo Y."/>
            <person name="Wan H."/>
            <person name="Zhang X."/>
            <person name="Scossa F."/>
            <person name="Alseekh S."/>
            <person name="Zhang Q."/>
            <person name="Wang P."/>
            <person name="Xu L."/>
            <person name="Schmidt M.H."/>
            <person name="Jia X."/>
            <person name="Li D."/>
            <person name="Zhu A."/>
            <person name="Guo F."/>
            <person name="Chen W."/>
            <person name="Ni D."/>
            <person name="Usadel B."/>
            <person name="Fernie A.R."/>
            <person name="Wen W."/>
        </authorList>
    </citation>
    <scope>NUCLEOTIDE SEQUENCE [LARGE SCALE GENOMIC DNA]</scope>
    <source>
        <strain evidence="2">cv. G240</strain>
    </source>
</reference>
<dbReference type="Gene3D" id="2.60.40.1670">
    <property type="entry name" value="beta-sandwich domain of Sec23/24"/>
    <property type="match status" value="1"/>
</dbReference>
<comment type="caution">
    <text evidence="1">The sequence shown here is derived from an EMBL/GenBank/DDBJ whole genome shotgun (WGS) entry which is preliminary data.</text>
</comment>
<dbReference type="Proteomes" id="UP000593564">
    <property type="component" value="Unassembled WGS sequence"/>
</dbReference>
<proteinExistence type="predicted"/>
<accession>A0A7J7GSG6</accession>
<dbReference type="SUPFAM" id="SSF81995">
    <property type="entry name" value="beta-sandwich domain of Sec23/24"/>
    <property type="match status" value="1"/>
</dbReference>
<evidence type="ECO:0000313" key="1">
    <source>
        <dbReference type="EMBL" id="KAF5942368.1"/>
    </source>
</evidence>
<organism evidence="1 2">
    <name type="scientific">Camellia sinensis</name>
    <name type="common">Tea plant</name>
    <name type="synonym">Thea sinensis</name>
    <dbReference type="NCBI Taxonomy" id="4442"/>
    <lineage>
        <taxon>Eukaryota</taxon>
        <taxon>Viridiplantae</taxon>
        <taxon>Streptophyta</taxon>
        <taxon>Embryophyta</taxon>
        <taxon>Tracheophyta</taxon>
        <taxon>Spermatophyta</taxon>
        <taxon>Magnoliopsida</taxon>
        <taxon>eudicotyledons</taxon>
        <taxon>Gunneridae</taxon>
        <taxon>Pentapetalae</taxon>
        <taxon>asterids</taxon>
        <taxon>Ericales</taxon>
        <taxon>Theaceae</taxon>
        <taxon>Camellia</taxon>
    </lineage>
</organism>
<dbReference type="EMBL" id="JACBKZ010000009">
    <property type="protein sequence ID" value="KAF5942368.1"/>
    <property type="molecule type" value="Genomic_DNA"/>
</dbReference>
<dbReference type="AlphaFoldDB" id="A0A7J7GSG6"/>
<reference evidence="1 2" key="2">
    <citation type="submission" date="2020-07" db="EMBL/GenBank/DDBJ databases">
        <title>Genome assembly of wild tea tree DASZ reveals pedigree and selection history of tea varieties.</title>
        <authorList>
            <person name="Zhang W."/>
        </authorList>
    </citation>
    <scope>NUCLEOTIDE SEQUENCE [LARGE SCALE GENOMIC DNA]</scope>
    <source>
        <strain evidence="2">cv. G240</strain>
        <tissue evidence="1">Leaf</tissue>
    </source>
</reference>
<sequence length="107" mass="12007">SFKRVFEDGEQSIGFSVKFQRDSLAAIHKYIVAHLRSIVQRILKFRVSLDLAHLWRRLKGPVVANTVIGQGNTTSRKMCGLDKSICLTVFFDISSSEKPDPLGICRG</sequence>
<keyword evidence="2" id="KW-1185">Reference proteome</keyword>
<protein>
    <submittedName>
        <fullName evidence="1">Uncharacterized protein</fullName>
    </submittedName>
</protein>
<name>A0A7J7GSG6_CAMSI</name>
<evidence type="ECO:0000313" key="2">
    <source>
        <dbReference type="Proteomes" id="UP000593564"/>
    </source>
</evidence>
<gene>
    <name evidence="1" type="ORF">HYC85_020010</name>
</gene>